<keyword evidence="4" id="KW-0732">Signal</keyword>
<dbReference type="Gene3D" id="3.40.50.2300">
    <property type="match status" value="2"/>
</dbReference>
<reference evidence="18" key="1">
    <citation type="journal article" date="2016" name="Nat. Commun.">
        <title>The channel catfish genome sequence provides insights into the evolution of scale formation in teleosts.</title>
        <authorList>
            <person name="Liu Z."/>
            <person name="Liu S."/>
            <person name="Yao J."/>
            <person name="Bao L."/>
            <person name="Zhang J."/>
            <person name="Li Y."/>
            <person name="Jiang C."/>
            <person name="Sun L."/>
            <person name="Wang R."/>
            <person name="Zhang Y."/>
            <person name="Zhou T."/>
            <person name="Zeng Q."/>
            <person name="Fu Q."/>
            <person name="Gao S."/>
            <person name="Li N."/>
            <person name="Koren S."/>
            <person name="Jiang Y."/>
            <person name="Zimin A."/>
            <person name="Xu P."/>
            <person name="Phillippy A.M."/>
            <person name="Geng X."/>
            <person name="Song L."/>
            <person name="Sun F."/>
            <person name="Li C."/>
            <person name="Wang X."/>
            <person name="Chen A."/>
            <person name="Jin Y."/>
            <person name="Yuan Z."/>
            <person name="Yang Y."/>
            <person name="Tan S."/>
            <person name="Peatman E."/>
            <person name="Lu J."/>
            <person name="Qin Z."/>
            <person name="Dunham R."/>
            <person name="Li Z."/>
            <person name="Sonstegard T."/>
            <person name="Feng J."/>
            <person name="Danzmann R.G."/>
            <person name="Schroeder S."/>
            <person name="Scheffler B."/>
            <person name="Duke M.V."/>
            <person name="Ballard L."/>
            <person name="Kucuktas H."/>
            <person name="Kaltenboeck L."/>
            <person name="Liu H."/>
            <person name="Armbruster J."/>
            <person name="Xie Y."/>
            <person name="Kirby M.L."/>
            <person name="Tian Y."/>
            <person name="Flanagan M.E."/>
            <person name="Mu W."/>
            <person name="Waldbieser G.C."/>
        </authorList>
    </citation>
    <scope>NUCLEOTIDE SEQUENCE [LARGE SCALE GENOMIC DNA]</scope>
    <source>
        <strain evidence="18">SDA103</strain>
    </source>
</reference>
<dbReference type="GO" id="GO:0005525">
    <property type="term" value="F:GTP binding"/>
    <property type="evidence" value="ECO:0007669"/>
    <property type="project" value="UniProtKB-KW"/>
</dbReference>
<dbReference type="GO" id="GO:0001653">
    <property type="term" value="F:peptide receptor activity"/>
    <property type="evidence" value="ECO:0007669"/>
    <property type="project" value="TreeGrafter"/>
</dbReference>
<dbReference type="Gene3D" id="1.10.510.10">
    <property type="entry name" value="Transferase(Phosphotransferase) domain 1"/>
    <property type="match status" value="1"/>
</dbReference>
<dbReference type="SUPFAM" id="SSF53822">
    <property type="entry name" value="Periplasmic binding protein-like I"/>
    <property type="match status" value="1"/>
</dbReference>
<dbReference type="InterPro" id="IPR001245">
    <property type="entry name" value="Ser-Thr/Tyr_kinase_cat_dom"/>
</dbReference>
<evidence type="ECO:0000256" key="13">
    <source>
        <dbReference type="RuleBase" id="RU000405"/>
    </source>
</evidence>
<evidence type="ECO:0000256" key="11">
    <source>
        <dbReference type="ARBA" id="ARBA00023239"/>
    </source>
</evidence>
<dbReference type="SUPFAM" id="SSF55073">
    <property type="entry name" value="Nucleotide cyclase"/>
    <property type="match status" value="1"/>
</dbReference>
<reference evidence="19" key="2">
    <citation type="submission" date="2025-08" db="UniProtKB">
        <authorList>
            <consortium name="RefSeq"/>
        </authorList>
    </citation>
    <scope>IDENTIFICATION</scope>
    <source>
        <tissue evidence="19">Blood</tissue>
    </source>
</reference>
<dbReference type="GO" id="GO:0005524">
    <property type="term" value="F:ATP binding"/>
    <property type="evidence" value="ECO:0007669"/>
    <property type="project" value="InterPro"/>
</dbReference>
<comment type="subcellular location">
    <subcellularLocation>
        <location evidence="1">Membrane</location>
        <topology evidence="1">Single-pass type I membrane protein</topology>
    </subcellularLocation>
</comment>
<keyword evidence="6 15" id="KW-1133">Transmembrane helix</keyword>
<evidence type="ECO:0000259" key="16">
    <source>
        <dbReference type="PROSITE" id="PS50011"/>
    </source>
</evidence>
<gene>
    <name evidence="19" type="primary">gucy2g</name>
</gene>
<keyword evidence="18" id="KW-1185">Reference proteome</keyword>
<dbReference type="PROSITE" id="PS00452">
    <property type="entry name" value="GUANYLATE_CYCLASE_1"/>
    <property type="match status" value="1"/>
</dbReference>
<dbReference type="PROSITE" id="PS50011">
    <property type="entry name" value="PROTEIN_KINASE_DOM"/>
    <property type="match status" value="1"/>
</dbReference>
<dbReference type="PANTHER" id="PTHR11920:SF500">
    <property type="entry name" value="GUANYLATE CYCLASE 2G"/>
    <property type="match status" value="1"/>
</dbReference>
<dbReference type="EC" id="4.6.1.2" evidence="2 14"/>
<dbReference type="Gene3D" id="3.30.70.1230">
    <property type="entry name" value="Nucleotide cyclase"/>
    <property type="match status" value="1"/>
</dbReference>
<dbReference type="Pfam" id="PF07714">
    <property type="entry name" value="PK_Tyr_Ser-Thr"/>
    <property type="match status" value="1"/>
</dbReference>
<dbReference type="InterPro" id="IPR050401">
    <property type="entry name" value="Cyclic_nucleotide_synthase"/>
</dbReference>
<evidence type="ECO:0000256" key="10">
    <source>
        <dbReference type="ARBA" id="ARBA00023180"/>
    </source>
</evidence>
<dbReference type="STRING" id="7998.ENSIPUP00000024507"/>
<evidence type="ECO:0000256" key="15">
    <source>
        <dbReference type="SAM" id="Phobius"/>
    </source>
</evidence>
<evidence type="ECO:0000256" key="5">
    <source>
        <dbReference type="ARBA" id="ARBA00022741"/>
    </source>
</evidence>
<organism evidence="18 19">
    <name type="scientific">Ictalurus punctatus</name>
    <name type="common">Channel catfish</name>
    <name type="synonym">Silurus punctatus</name>
    <dbReference type="NCBI Taxonomy" id="7998"/>
    <lineage>
        <taxon>Eukaryota</taxon>
        <taxon>Metazoa</taxon>
        <taxon>Chordata</taxon>
        <taxon>Craniata</taxon>
        <taxon>Vertebrata</taxon>
        <taxon>Euteleostomi</taxon>
        <taxon>Actinopterygii</taxon>
        <taxon>Neopterygii</taxon>
        <taxon>Teleostei</taxon>
        <taxon>Ostariophysi</taxon>
        <taxon>Siluriformes</taxon>
        <taxon>Ictaluridae</taxon>
        <taxon>Ictalurus</taxon>
    </lineage>
</organism>
<evidence type="ECO:0000256" key="14">
    <source>
        <dbReference type="RuleBase" id="RU003431"/>
    </source>
</evidence>
<evidence type="ECO:0000256" key="8">
    <source>
        <dbReference type="ARBA" id="ARBA00023136"/>
    </source>
</evidence>
<comment type="similarity">
    <text evidence="13">Belongs to the adenylyl cyclase class-4/guanylyl cyclase family.</text>
</comment>
<dbReference type="CDD" id="cd07302">
    <property type="entry name" value="CHD"/>
    <property type="match status" value="1"/>
</dbReference>
<evidence type="ECO:0000259" key="17">
    <source>
        <dbReference type="PROSITE" id="PS50125"/>
    </source>
</evidence>
<accession>A0A2D0S7V0</accession>
<evidence type="ECO:0000256" key="4">
    <source>
        <dbReference type="ARBA" id="ARBA00022729"/>
    </source>
</evidence>
<dbReference type="Pfam" id="PF00211">
    <property type="entry name" value="Guanylate_cyc"/>
    <property type="match status" value="1"/>
</dbReference>
<dbReference type="InterPro" id="IPR029787">
    <property type="entry name" value="Nucleotide_cyclase"/>
</dbReference>
<dbReference type="InterPro" id="IPR018297">
    <property type="entry name" value="A/G_cyclase_CS"/>
</dbReference>
<feature type="domain" description="Guanylate cyclase" evidence="17">
    <location>
        <begin position="894"/>
        <end position="1024"/>
    </location>
</feature>
<feature type="transmembrane region" description="Helical" evidence="15">
    <location>
        <begin position="470"/>
        <end position="495"/>
    </location>
</feature>
<keyword evidence="7" id="KW-0342">GTP-binding</keyword>
<dbReference type="CTD" id="73707"/>
<dbReference type="GO" id="GO:0004383">
    <property type="term" value="F:guanylate cyclase activity"/>
    <property type="evidence" value="ECO:0007669"/>
    <property type="project" value="UniProtKB-EC"/>
</dbReference>
<dbReference type="InterPro" id="IPR001170">
    <property type="entry name" value="ANPR/GUC"/>
</dbReference>
<dbReference type="GO" id="GO:0005886">
    <property type="term" value="C:plasma membrane"/>
    <property type="evidence" value="ECO:0007669"/>
    <property type="project" value="TreeGrafter"/>
</dbReference>
<evidence type="ECO:0000313" key="18">
    <source>
        <dbReference type="Proteomes" id="UP000221080"/>
    </source>
</evidence>
<dbReference type="InterPro" id="IPR028082">
    <property type="entry name" value="Peripla_BP_I"/>
</dbReference>
<dbReference type="AlphaFoldDB" id="A0A2D0S7V0"/>
<dbReference type="KEGG" id="ipu:108273537"/>
<dbReference type="GeneID" id="108273537"/>
<dbReference type="FunFam" id="1.10.510.10:FF:000545">
    <property type="entry name" value="Guanylate cyclase"/>
    <property type="match status" value="1"/>
</dbReference>
<dbReference type="InterPro" id="IPR011009">
    <property type="entry name" value="Kinase-like_dom_sf"/>
</dbReference>
<proteinExistence type="inferred from homology"/>
<keyword evidence="10" id="KW-0325">Glycoprotein</keyword>
<evidence type="ECO:0000256" key="9">
    <source>
        <dbReference type="ARBA" id="ARBA00023170"/>
    </source>
</evidence>
<keyword evidence="9" id="KW-0675">Receptor</keyword>
<protein>
    <recommendedName>
        <fullName evidence="2 14">Guanylate cyclase</fullName>
        <ecNumber evidence="2 14">4.6.1.2</ecNumber>
    </recommendedName>
</protein>
<dbReference type="SMART" id="SM00044">
    <property type="entry name" value="CYCc"/>
    <property type="match status" value="1"/>
</dbReference>
<evidence type="ECO:0000256" key="6">
    <source>
        <dbReference type="ARBA" id="ARBA00022989"/>
    </source>
</evidence>
<name>A0A2D0S7V0_ICTPU</name>
<dbReference type="FunFam" id="3.30.70.1230:FF:000004">
    <property type="entry name" value="Guanylate cyclase"/>
    <property type="match status" value="1"/>
</dbReference>
<feature type="transmembrane region" description="Helical" evidence="15">
    <location>
        <begin position="12"/>
        <end position="31"/>
    </location>
</feature>
<dbReference type="PROSITE" id="PS50125">
    <property type="entry name" value="GUANYLATE_CYCLASE_2"/>
    <property type="match status" value="1"/>
</dbReference>
<sequence length="1132" mass="127927">MEGTLKSKATDHARCWVLIFLLCSTFINPIICSRTNQNKLLVGFQAPRNLSYPFSASKLGSAMQIAVDKINSNPSFVENYTLDFVYVDTDCKAKLSLGAFIDQIWRENISALFGPPCPEEAEVTGLLASTWNIPMFGFVGQTSKMDNSLIYDTYIKIVPPLKRVGEVLLKVLEFFGWTNVGIIGGGAESNTWDKVDGLFKSVEQQLQGRVTVTSSIMFDISDQELTHKTVKHISKVARVIIVISNAEDSTKLVMEAERQGLMNGEYVFLLVQEFEVSGNVDNVWKSALSDNSQRALKTFDMVFVLAQKSYEGYDYYDFFERVYERLKGAPFYSNLSSDREVSPYSSYLHDAVLLYAMALKEALKDGKDPHNGRDVLQKLKDKNSIRFYGASGLVHFDPNGERNIDYSLYDLQLHEGIVKFVAILNFDSHTKMIKTTSRFSTVIWPTGKIPTDNPECGFDNELCEWLNSEIYLVSLLVVMPLFGVLAVILITFLTLQKTRLQTKLEDSNWWLIDYSDITILMEPKGGQALSLHTTPSKSGSGGSQTMISTNSFGLKDKNGKETIYATIGLYQGNHVSIKYLDSQLLRDVKKPSVIAEFHVMRELKHENLVQFFGVCNEPPNVCIVMQYCKKGSLKDILRNSEIELDWMFKLSFAYDIVNGMEYLHRSSLKSHGNLKPTTCLVDSRLQVKLSGFGLWEFKHGTKHRLIPHENPKYEELYWIAPELLREVHLPFNGTQKADVFSFAIIMREIIYSTEVGPYHDIQLEPKEIIKQLRAPLAGEPLRPTLSAQMCDEALITLLNACWSENPDHRPPFTSIRRRLREICPDSHTNILDNMVNKLEKYANHLEDVVEERTNQLTIEKSRADKLLSSMLPRYIADQLMSGKSVEPTSYDLVTIFFSDIVGFTTMCSISSALEVVTLLNDLYSLFDEIIKLYDVYKVETIGDAYMVASGLPISNGTRHAEEISIMALHFLSAIKRFRIRHLPNEKLAVRIGINSGPVVAGVVGTTMPRYCLFGDTVNTASRMESSSLPLKIHISQSTAEILMKIGSYELEERGDTELKGKGLQKTFWLNNKMGLKFPLSPQHCDMKLDPEPEVTYKPNISCDVESKEKGRTHKIHDVDKIPGAYTLTVPDI</sequence>
<keyword evidence="8 15" id="KW-0472">Membrane</keyword>
<keyword evidence="5" id="KW-0547">Nucleotide-binding</keyword>
<dbReference type="RefSeq" id="XP_017338300.1">
    <property type="nucleotide sequence ID" value="XM_017482811.3"/>
</dbReference>
<dbReference type="OrthoDB" id="6127067at2759"/>
<evidence type="ECO:0000313" key="19">
    <source>
        <dbReference type="RefSeq" id="XP_017338300.1"/>
    </source>
</evidence>
<evidence type="ECO:0000256" key="2">
    <source>
        <dbReference type="ARBA" id="ARBA00012202"/>
    </source>
</evidence>
<feature type="domain" description="Protein kinase" evidence="16">
    <location>
        <begin position="532"/>
        <end position="830"/>
    </location>
</feature>
<dbReference type="InterPro" id="IPR001828">
    <property type="entry name" value="ANF_lig-bd_rcpt"/>
</dbReference>
<evidence type="ECO:0000256" key="1">
    <source>
        <dbReference type="ARBA" id="ARBA00004479"/>
    </source>
</evidence>
<comment type="catalytic activity">
    <reaction evidence="14">
        <text>GTP = 3',5'-cyclic GMP + diphosphate</text>
        <dbReference type="Rhea" id="RHEA:13665"/>
        <dbReference type="ChEBI" id="CHEBI:33019"/>
        <dbReference type="ChEBI" id="CHEBI:37565"/>
        <dbReference type="ChEBI" id="CHEBI:57746"/>
        <dbReference type="EC" id="4.6.1.2"/>
    </reaction>
</comment>
<keyword evidence="12 14" id="KW-0141">cGMP biosynthesis</keyword>
<dbReference type="GO" id="GO:0004016">
    <property type="term" value="F:adenylate cyclase activity"/>
    <property type="evidence" value="ECO:0007669"/>
    <property type="project" value="TreeGrafter"/>
</dbReference>
<dbReference type="SUPFAM" id="SSF56112">
    <property type="entry name" value="Protein kinase-like (PK-like)"/>
    <property type="match status" value="1"/>
</dbReference>
<dbReference type="PRINTS" id="PR00255">
    <property type="entry name" value="NATPEPTIDER"/>
</dbReference>
<evidence type="ECO:0000256" key="12">
    <source>
        <dbReference type="ARBA" id="ARBA00023293"/>
    </source>
</evidence>
<keyword evidence="11 13" id="KW-0456">Lyase</keyword>
<dbReference type="GO" id="GO:0007168">
    <property type="term" value="P:receptor guanylyl cyclase signaling pathway"/>
    <property type="evidence" value="ECO:0007669"/>
    <property type="project" value="TreeGrafter"/>
</dbReference>
<dbReference type="GO" id="GO:0035556">
    <property type="term" value="P:intracellular signal transduction"/>
    <property type="evidence" value="ECO:0007669"/>
    <property type="project" value="InterPro"/>
</dbReference>
<dbReference type="Proteomes" id="UP000221080">
    <property type="component" value="Chromosome 13"/>
</dbReference>
<dbReference type="GO" id="GO:0004672">
    <property type="term" value="F:protein kinase activity"/>
    <property type="evidence" value="ECO:0007669"/>
    <property type="project" value="InterPro"/>
</dbReference>
<dbReference type="PANTHER" id="PTHR11920">
    <property type="entry name" value="GUANYLYL CYCLASE"/>
    <property type="match status" value="1"/>
</dbReference>
<keyword evidence="3 15" id="KW-0812">Transmembrane</keyword>
<dbReference type="InterPro" id="IPR001054">
    <property type="entry name" value="A/G_cyclase"/>
</dbReference>
<dbReference type="InterPro" id="IPR000719">
    <property type="entry name" value="Prot_kinase_dom"/>
</dbReference>
<dbReference type="Pfam" id="PF01094">
    <property type="entry name" value="ANF_receptor"/>
    <property type="match status" value="1"/>
</dbReference>
<evidence type="ECO:0000256" key="3">
    <source>
        <dbReference type="ARBA" id="ARBA00022692"/>
    </source>
</evidence>
<evidence type="ECO:0000256" key="7">
    <source>
        <dbReference type="ARBA" id="ARBA00023134"/>
    </source>
</evidence>